<dbReference type="UniPathway" id="UPA00109">
    <property type="reaction ID" value="UER00183"/>
</dbReference>
<comment type="pathway">
    <text evidence="2">Carbohydrate degradation; glycolysis; D-glyceraldehyde 3-phosphate and glycerone phosphate from D-glucose: step 4/4.</text>
</comment>
<dbReference type="InterPro" id="IPR013785">
    <property type="entry name" value="Aldolase_TIM"/>
</dbReference>
<comment type="caution">
    <text evidence="9">The sequence shown here is derived from an EMBL/GenBank/DDBJ whole genome shotgun (WGS) entry which is preliminary data.</text>
</comment>
<proteinExistence type="inferred from homology"/>
<gene>
    <name evidence="9" type="ORF">FVE85_1265</name>
</gene>
<name>A0A5J4YHS5_PORPP</name>
<keyword evidence="5 8" id="KW-0324">Glycolysis</keyword>
<keyword evidence="6 8" id="KW-0456">Lyase</keyword>
<dbReference type="GO" id="GO:0006096">
    <property type="term" value="P:glycolytic process"/>
    <property type="evidence" value="ECO:0007669"/>
    <property type="project" value="UniProtKB-UniPathway"/>
</dbReference>
<dbReference type="Proteomes" id="UP000324585">
    <property type="component" value="Unassembled WGS sequence"/>
</dbReference>
<reference evidence="10" key="1">
    <citation type="journal article" date="2019" name="Nat. Commun.">
        <title>Expansion of phycobilisome linker gene families in mesophilic red algae.</title>
        <authorList>
            <person name="Lee J."/>
            <person name="Kim D."/>
            <person name="Bhattacharya D."/>
            <person name="Yoon H.S."/>
        </authorList>
    </citation>
    <scope>NUCLEOTIDE SEQUENCE [LARGE SCALE GENOMIC DNA]</scope>
    <source>
        <strain evidence="10">CCMP 1328</strain>
    </source>
</reference>
<dbReference type="Gene3D" id="3.20.20.70">
    <property type="entry name" value="Aldolase class I"/>
    <property type="match status" value="1"/>
</dbReference>
<organism evidence="9 10">
    <name type="scientific">Porphyridium purpureum</name>
    <name type="common">Red alga</name>
    <name type="synonym">Porphyridium cruentum</name>
    <dbReference type="NCBI Taxonomy" id="35688"/>
    <lineage>
        <taxon>Eukaryota</taxon>
        <taxon>Rhodophyta</taxon>
        <taxon>Bangiophyceae</taxon>
        <taxon>Porphyridiales</taxon>
        <taxon>Porphyridiaceae</taxon>
        <taxon>Porphyridium</taxon>
    </lineage>
</organism>
<dbReference type="AlphaFoldDB" id="A0A5J4YHS5"/>
<dbReference type="GO" id="GO:0004332">
    <property type="term" value="F:fructose-bisphosphate aldolase activity"/>
    <property type="evidence" value="ECO:0007669"/>
    <property type="project" value="UniProtKB-EC"/>
</dbReference>
<evidence type="ECO:0000256" key="8">
    <source>
        <dbReference type="RuleBase" id="RU003994"/>
    </source>
</evidence>
<evidence type="ECO:0000313" key="10">
    <source>
        <dbReference type="Proteomes" id="UP000324585"/>
    </source>
</evidence>
<keyword evidence="10" id="KW-1185">Reference proteome</keyword>
<evidence type="ECO:0000256" key="3">
    <source>
        <dbReference type="ARBA" id="ARBA00010387"/>
    </source>
</evidence>
<evidence type="ECO:0000256" key="6">
    <source>
        <dbReference type="ARBA" id="ARBA00023239"/>
    </source>
</evidence>
<accession>A0A5J4YHS5</accession>
<evidence type="ECO:0000256" key="5">
    <source>
        <dbReference type="ARBA" id="ARBA00023152"/>
    </source>
</evidence>
<evidence type="ECO:0000256" key="2">
    <source>
        <dbReference type="ARBA" id="ARBA00004714"/>
    </source>
</evidence>
<dbReference type="EC" id="4.1.2.13" evidence="4 8"/>
<dbReference type="OMA" id="CKPWAMS"/>
<dbReference type="Pfam" id="PF00274">
    <property type="entry name" value="Glycolytic"/>
    <property type="match status" value="1"/>
</dbReference>
<evidence type="ECO:0000256" key="1">
    <source>
        <dbReference type="ARBA" id="ARBA00000441"/>
    </source>
</evidence>
<dbReference type="OrthoDB" id="36455at2759"/>
<protein>
    <recommendedName>
        <fullName evidence="4 8">Fructose-bisphosphate aldolase</fullName>
        <ecNumber evidence="4 8">4.1.2.13</ecNumber>
    </recommendedName>
</protein>
<evidence type="ECO:0000313" key="9">
    <source>
        <dbReference type="EMBL" id="KAA8490818.1"/>
    </source>
</evidence>
<evidence type="ECO:0000256" key="7">
    <source>
        <dbReference type="ARBA" id="ARBA00023270"/>
    </source>
</evidence>
<sequence>MVAGFVCGAAAASGSFVGSKQMCVAPTAGASVAPRRGALRMAMNVGVKGNVSKFADELKSTADKMTLPGKGLLAVDESTATIGKRLASIGVENTEANRQAYRSLLFSCPGLGEYISGAILFEETLYQTDKAGKLFVDILNENGIVPGIKVDKGLSPLGGAEPIETWCTGLDGLAERTAAYYKQGARFAKWRAVLQISDKTPSKLSIAENTWGLARYAKICQDSGLVPIIEPEILMDGDHDIERTAEVGEEVLASVYKNCDTCGVYLEGSLLKPNMVVPGAEWKGAIQPEDIAKYTIRTLERRLPSSVPGVTFLSGGMSEEEASINLSVMNSIPRKGPWSLTFSYGRALQQSCLKSWLGKEENVKAAQDALLARARANSMANLGKYVPGSEPSLDKQGTFEKGYKY</sequence>
<dbReference type="SUPFAM" id="SSF51569">
    <property type="entry name" value="Aldolase"/>
    <property type="match status" value="1"/>
</dbReference>
<dbReference type="FunFam" id="3.20.20.70:FF:000140">
    <property type="entry name" value="Fructose-bisphosphate aldolase"/>
    <property type="match status" value="1"/>
</dbReference>
<keyword evidence="7" id="KW-0704">Schiff base</keyword>
<dbReference type="PROSITE" id="PS00158">
    <property type="entry name" value="ALDOLASE_CLASS_I"/>
    <property type="match status" value="1"/>
</dbReference>
<dbReference type="NCBIfam" id="NF033379">
    <property type="entry name" value="FrucBisAld_I"/>
    <property type="match status" value="1"/>
</dbReference>
<dbReference type="InterPro" id="IPR000741">
    <property type="entry name" value="FBA_I"/>
</dbReference>
<evidence type="ECO:0000256" key="4">
    <source>
        <dbReference type="ARBA" id="ARBA00013068"/>
    </source>
</evidence>
<comment type="catalytic activity">
    <reaction evidence="1 8">
        <text>beta-D-fructose 1,6-bisphosphate = D-glyceraldehyde 3-phosphate + dihydroxyacetone phosphate</text>
        <dbReference type="Rhea" id="RHEA:14729"/>
        <dbReference type="ChEBI" id="CHEBI:32966"/>
        <dbReference type="ChEBI" id="CHEBI:57642"/>
        <dbReference type="ChEBI" id="CHEBI:59776"/>
        <dbReference type="EC" id="4.1.2.13"/>
    </reaction>
</comment>
<comment type="similarity">
    <text evidence="3 8">Belongs to the class I fructose-bisphosphate aldolase family.</text>
</comment>
<dbReference type="CDD" id="cd00948">
    <property type="entry name" value="FBP_aldolase_I_a"/>
    <property type="match status" value="1"/>
</dbReference>
<dbReference type="InterPro" id="IPR029768">
    <property type="entry name" value="Aldolase_I_AS"/>
</dbReference>
<dbReference type="EMBL" id="VRMN01000018">
    <property type="protein sequence ID" value="KAA8490818.1"/>
    <property type="molecule type" value="Genomic_DNA"/>
</dbReference>
<dbReference type="PANTHER" id="PTHR11627">
    <property type="entry name" value="FRUCTOSE-BISPHOSPHATE ALDOLASE"/>
    <property type="match status" value="1"/>
</dbReference>